<evidence type="ECO:0000256" key="2">
    <source>
        <dbReference type="ARBA" id="ARBA00022448"/>
    </source>
</evidence>
<keyword evidence="7" id="KW-1185">Reference proteome</keyword>
<keyword evidence="2" id="KW-0813">Transport</keyword>
<proteinExistence type="predicted"/>
<gene>
    <name evidence="6" type="ORF">TW72_07615</name>
</gene>
<dbReference type="OrthoDB" id="7025041at2"/>
<organism evidence="6 7">
    <name type="scientific">Pseudoalteromonas ruthenica</name>
    <dbReference type="NCBI Taxonomy" id="151081"/>
    <lineage>
        <taxon>Bacteria</taxon>
        <taxon>Pseudomonadati</taxon>
        <taxon>Pseudomonadota</taxon>
        <taxon>Gammaproteobacteria</taxon>
        <taxon>Alteromonadales</taxon>
        <taxon>Pseudoalteromonadaceae</taxon>
        <taxon>Pseudoalteromonas</taxon>
    </lineage>
</organism>
<evidence type="ECO:0000313" key="6">
    <source>
        <dbReference type="EMBL" id="KJZ00538.1"/>
    </source>
</evidence>
<feature type="chain" id="PRO_5002475039" description="Outer membrane lipoprotein carrier protein LolA" evidence="5">
    <location>
        <begin position="19"/>
        <end position="174"/>
    </location>
</feature>
<dbReference type="EMBL" id="JXXZ01000006">
    <property type="protein sequence ID" value="KJZ00538.1"/>
    <property type="molecule type" value="Genomic_DNA"/>
</dbReference>
<dbReference type="GO" id="GO:0015031">
    <property type="term" value="P:protein transport"/>
    <property type="evidence" value="ECO:0007669"/>
    <property type="project" value="UniProtKB-KW"/>
</dbReference>
<dbReference type="SUPFAM" id="SSF89392">
    <property type="entry name" value="Prokaryotic lipoproteins and lipoprotein localization factors"/>
    <property type="match status" value="1"/>
</dbReference>
<dbReference type="Proteomes" id="UP000033664">
    <property type="component" value="Unassembled WGS sequence"/>
</dbReference>
<evidence type="ECO:0000313" key="7">
    <source>
        <dbReference type="Proteomes" id="UP000033664"/>
    </source>
</evidence>
<evidence type="ECO:0000256" key="3">
    <source>
        <dbReference type="ARBA" id="ARBA00022729"/>
    </source>
</evidence>
<reference evidence="6 7" key="1">
    <citation type="journal article" date="2015" name="BMC Genomics">
        <title>Genome mining reveals unlocked bioactive potential of marine Gram-negative bacteria.</title>
        <authorList>
            <person name="Machado H."/>
            <person name="Sonnenschein E.C."/>
            <person name="Melchiorsen J."/>
            <person name="Gram L."/>
        </authorList>
    </citation>
    <scope>NUCLEOTIDE SEQUENCE [LARGE SCALE GENOMIC DNA]</scope>
    <source>
        <strain evidence="6 7">S3137</strain>
    </source>
</reference>
<keyword evidence="3 5" id="KW-0732">Signal</keyword>
<protein>
    <recommendedName>
        <fullName evidence="8">Outer membrane lipoprotein carrier protein LolA</fullName>
    </recommendedName>
</protein>
<evidence type="ECO:0000256" key="5">
    <source>
        <dbReference type="SAM" id="SignalP"/>
    </source>
</evidence>
<feature type="signal peptide" evidence="5">
    <location>
        <begin position="1"/>
        <end position="18"/>
    </location>
</feature>
<accession>A0A0F4PYR1</accession>
<evidence type="ECO:0000256" key="4">
    <source>
        <dbReference type="ARBA" id="ARBA00022927"/>
    </source>
</evidence>
<dbReference type="AlphaFoldDB" id="A0A0F4PYR1"/>
<sequence>MTKWLSGLMMLCSFMAAAQQGQFEQHKHFAGFDNAFVSTGSYRLTAQQLWWHTQTPIENVLRIDSEGVFERQGEDQFVKQAQSGAYSSLLQALLQQDPQQLAQFFISEPVTQPERIAAKPWSCLKLLAQSQELKSLFTHLISCQDNQQQVRFIGLYERKGTRTEIILTPNGATQ</sequence>
<dbReference type="GeneID" id="58228353"/>
<dbReference type="RefSeq" id="WP_045979923.1">
    <property type="nucleotide sequence ID" value="NZ_JXXY01000015.1"/>
</dbReference>
<comment type="caution">
    <text evidence="6">The sequence shown here is derived from an EMBL/GenBank/DDBJ whole genome shotgun (WGS) entry which is preliminary data.</text>
</comment>
<dbReference type="InterPro" id="IPR029046">
    <property type="entry name" value="LolA/LolB/LppX"/>
</dbReference>
<evidence type="ECO:0000256" key="1">
    <source>
        <dbReference type="ARBA" id="ARBA00011245"/>
    </source>
</evidence>
<name>A0A0F4PYR1_9GAMM</name>
<dbReference type="Gene3D" id="2.50.20.10">
    <property type="entry name" value="Lipoprotein localisation LolA/LolB/LppX"/>
    <property type="match status" value="1"/>
</dbReference>
<comment type="subunit">
    <text evidence="1">Monomer.</text>
</comment>
<dbReference type="eggNOG" id="COG2834">
    <property type="taxonomic scope" value="Bacteria"/>
</dbReference>
<dbReference type="PATRIC" id="fig|151081.8.peg.2716"/>
<keyword evidence="4" id="KW-0653">Protein transport</keyword>
<evidence type="ECO:0008006" key="8">
    <source>
        <dbReference type="Google" id="ProtNLM"/>
    </source>
</evidence>